<feature type="modified residue" description="4-aspartylphosphate" evidence="2">
    <location>
        <position position="190"/>
    </location>
</feature>
<dbReference type="Gene3D" id="3.40.50.2300">
    <property type="match status" value="1"/>
</dbReference>
<dbReference type="PANTHER" id="PTHR45339">
    <property type="entry name" value="HYBRID SIGNAL TRANSDUCTION HISTIDINE KINASE J"/>
    <property type="match status" value="1"/>
</dbReference>
<dbReference type="AlphaFoldDB" id="A0A1Z4BX09"/>
<dbReference type="GO" id="GO:0000160">
    <property type="term" value="P:phosphorelay signal transduction system"/>
    <property type="evidence" value="ECO:0007669"/>
    <property type="project" value="InterPro"/>
</dbReference>
<dbReference type="InterPro" id="IPR011006">
    <property type="entry name" value="CheY-like_superfamily"/>
</dbReference>
<evidence type="ECO:0000313" key="5">
    <source>
        <dbReference type="Proteomes" id="UP000197019"/>
    </source>
</evidence>
<dbReference type="RefSeq" id="WP_088618655.1">
    <property type="nucleotide sequence ID" value="NZ_CP022129.1"/>
</dbReference>
<dbReference type="SMART" id="SM00448">
    <property type="entry name" value="REC"/>
    <property type="match status" value="1"/>
</dbReference>
<name>A0A1Z4BX09_9GAMM</name>
<evidence type="ECO:0000313" key="4">
    <source>
        <dbReference type="EMBL" id="ASF45780.1"/>
    </source>
</evidence>
<dbReference type="PROSITE" id="PS50110">
    <property type="entry name" value="RESPONSE_REGULATORY"/>
    <property type="match status" value="1"/>
</dbReference>
<dbReference type="PANTHER" id="PTHR45339:SF5">
    <property type="entry name" value="HISTIDINE KINASE"/>
    <property type="match status" value="1"/>
</dbReference>
<dbReference type="CDD" id="cd17574">
    <property type="entry name" value="REC_OmpR"/>
    <property type="match status" value="1"/>
</dbReference>
<dbReference type="InterPro" id="IPR001789">
    <property type="entry name" value="Sig_transdc_resp-reg_receiver"/>
</dbReference>
<evidence type="ECO:0000256" key="2">
    <source>
        <dbReference type="PROSITE-ProRule" id="PRU00169"/>
    </source>
</evidence>
<proteinExistence type="predicted"/>
<organism evidence="4 5">
    <name type="scientific">Methylovulum psychrotolerans</name>
    <dbReference type="NCBI Taxonomy" id="1704499"/>
    <lineage>
        <taxon>Bacteria</taxon>
        <taxon>Pseudomonadati</taxon>
        <taxon>Pseudomonadota</taxon>
        <taxon>Gammaproteobacteria</taxon>
        <taxon>Methylococcales</taxon>
        <taxon>Methylococcaceae</taxon>
        <taxon>Methylovulum</taxon>
    </lineage>
</organism>
<feature type="domain" description="Response regulatory" evidence="3">
    <location>
        <begin position="139"/>
        <end position="257"/>
    </location>
</feature>
<dbReference type="OrthoDB" id="9800897at2"/>
<evidence type="ECO:0000259" key="3">
    <source>
        <dbReference type="PROSITE" id="PS50110"/>
    </source>
</evidence>
<keyword evidence="1 2" id="KW-0597">Phosphoprotein</keyword>
<sequence>MKISTLGFPSTEEAKLGKILPLAKNAAYTLQAFDASGVPDVLLVFGEVGAYQAQLTGLSGLPVQIGVVAKQPPEQAGYFHLPFPLVASRVLRVLDGLSGVGGIEPPSTPAQPQHTAITVTAEPAAIAAPIEGDTALQYRVLVVDDSLPMQKALALELEKLPATVHIDFAGSGEEALTMTEEQRYDFIFLDIMMPGIDGFEACTQMRKRPAMKKTPIIMLTAKTSPMDEVKGVIAGCSTYLTKPIVHEDFQKVMQRITKWVDNFSVRD</sequence>
<dbReference type="Proteomes" id="UP000197019">
    <property type="component" value="Chromosome"/>
</dbReference>
<protein>
    <submittedName>
        <fullName evidence="4">Two-component system response regulator</fullName>
    </submittedName>
</protein>
<evidence type="ECO:0000256" key="1">
    <source>
        <dbReference type="ARBA" id="ARBA00022553"/>
    </source>
</evidence>
<keyword evidence="5" id="KW-1185">Reference proteome</keyword>
<dbReference type="EMBL" id="CP022129">
    <property type="protein sequence ID" value="ASF45780.1"/>
    <property type="molecule type" value="Genomic_DNA"/>
</dbReference>
<accession>A0A1Z4BX09</accession>
<dbReference type="Pfam" id="PF00072">
    <property type="entry name" value="Response_reg"/>
    <property type="match status" value="1"/>
</dbReference>
<dbReference type="KEGG" id="mpsy:CEK71_06660"/>
<reference evidence="4 5" key="1">
    <citation type="submission" date="2017-06" db="EMBL/GenBank/DDBJ databases">
        <title>Genome Sequencing of the methanotroph Methylovulum psychrotolerants str. HV10-M2 isolated from a high-altitude environment.</title>
        <authorList>
            <person name="Mateos-Rivera A."/>
        </authorList>
    </citation>
    <scope>NUCLEOTIDE SEQUENCE [LARGE SCALE GENOMIC DNA]</scope>
    <source>
        <strain evidence="4 5">HV10_M2</strain>
    </source>
</reference>
<dbReference type="SUPFAM" id="SSF52172">
    <property type="entry name" value="CheY-like"/>
    <property type="match status" value="1"/>
</dbReference>
<gene>
    <name evidence="4" type="ORF">CEK71_06660</name>
</gene>